<dbReference type="GO" id="GO:0006506">
    <property type="term" value="P:GPI anchor biosynthetic process"/>
    <property type="evidence" value="ECO:0007669"/>
    <property type="project" value="UniProtKB-KW"/>
</dbReference>
<evidence type="ECO:0000256" key="1">
    <source>
        <dbReference type="ARBA" id="ARBA00004477"/>
    </source>
</evidence>
<keyword evidence="8 12" id="KW-1133">Transmembrane helix</keyword>
<evidence type="ECO:0000256" key="10">
    <source>
        <dbReference type="ARBA" id="ARBA00023180"/>
    </source>
</evidence>
<dbReference type="Gene3D" id="3.40.720.10">
    <property type="entry name" value="Alkaline Phosphatase, subunit A"/>
    <property type="match status" value="1"/>
</dbReference>
<evidence type="ECO:0000256" key="8">
    <source>
        <dbReference type="ARBA" id="ARBA00022989"/>
    </source>
</evidence>
<protein>
    <recommendedName>
        <fullName evidence="13">Treslin STD domain-containing protein</fullName>
    </recommendedName>
</protein>
<comment type="caution">
    <text evidence="14">The sequence shown here is derived from an EMBL/GenBank/DDBJ whole genome shotgun (WGS) entry which is preliminary data.</text>
</comment>
<evidence type="ECO:0000256" key="4">
    <source>
        <dbReference type="ARBA" id="ARBA00022502"/>
    </source>
</evidence>
<feature type="transmembrane region" description="Helical" evidence="12">
    <location>
        <begin position="1375"/>
        <end position="1395"/>
    </location>
</feature>
<feature type="transmembrane region" description="Helical" evidence="12">
    <location>
        <begin position="1491"/>
        <end position="1513"/>
    </location>
</feature>
<feature type="compositionally biased region" description="Polar residues" evidence="11">
    <location>
        <begin position="861"/>
        <end position="876"/>
    </location>
</feature>
<evidence type="ECO:0000313" key="15">
    <source>
        <dbReference type="Proteomes" id="UP001331761"/>
    </source>
</evidence>
<dbReference type="EMBL" id="WIXE01023458">
    <property type="protein sequence ID" value="KAK5966499.1"/>
    <property type="molecule type" value="Genomic_DNA"/>
</dbReference>
<evidence type="ECO:0000256" key="5">
    <source>
        <dbReference type="ARBA" id="ARBA00022679"/>
    </source>
</evidence>
<comment type="subcellular location">
    <subcellularLocation>
        <location evidence="1">Endoplasmic reticulum membrane</location>
        <topology evidence="1">Multi-pass membrane protein</topology>
    </subcellularLocation>
</comment>
<evidence type="ECO:0000256" key="12">
    <source>
        <dbReference type="SAM" id="Phobius"/>
    </source>
</evidence>
<feature type="compositionally biased region" description="Basic and acidic residues" evidence="11">
    <location>
        <begin position="771"/>
        <end position="794"/>
    </location>
</feature>
<accession>A0AAN8IVQ7</accession>
<dbReference type="GO" id="GO:0051377">
    <property type="term" value="F:mannose-ethanolamine phosphotransferase activity"/>
    <property type="evidence" value="ECO:0007669"/>
    <property type="project" value="InterPro"/>
</dbReference>
<dbReference type="CDD" id="cd16023">
    <property type="entry name" value="GPI_EPT_3"/>
    <property type="match status" value="1"/>
</dbReference>
<dbReference type="SUPFAM" id="SSF53649">
    <property type="entry name" value="Alkaline phosphatase-like"/>
    <property type="match status" value="1"/>
</dbReference>
<feature type="transmembrane region" description="Helical" evidence="12">
    <location>
        <begin position="1343"/>
        <end position="1368"/>
    </location>
</feature>
<evidence type="ECO:0000313" key="14">
    <source>
        <dbReference type="EMBL" id="KAK5966499.1"/>
    </source>
</evidence>
<keyword evidence="5" id="KW-0808">Transferase</keyword>
<proteinExistence type="inferred from homology"/>
<feature type="compositionally biased region" description="Low complexity" evidence="11">
    <location>
        <begin position="90"/>
        <end position="103"/>
    </location>
</feature>
<dbReference type="Proteomes" id="UP001331761">
    <property type="component" value="Unassembled WGS sequence"/>
</dbReference>
<evidence type="ECO:0000256" key="7">
    <source>
        <dbReference type="ARBA" id="ARBA00022824"/>
    </source>
</evidence>
<feature type="compositionally biased region" description="Low complexity" evidence="11">
    <location>
        <begin position="121"/>
        <end position="132"/>
    </location>
</feature>
<comment type="similarity">
    <text evidence="3">Belongs to the PIGG/PIGN/PIGO family. PIGO subfamily.</text>
</comment>
<evidence type="ECO:0000256" key="6">
    <source>
        <dbReference type="ARBA" id="ARBA00022692"/>
    </source>
</evidence>
<dbReference type="InterPro" id="IPR037675">
    <property type="entry name" value="PIG-O_N"/>
</dbReference>
<keyword evidence="7" id="KW-0256">Endoplasmic reticulum</keyword>
<dbReference type="InterPro" id="IPR039524">
    <property type="entry name" value="PIGO/GPI13"/>
</dbReference>
<evidence type="ECO:0000256" key="2">
    <source>
        <dbReference type="ARBA" id="ARBA00004687"/>
    </source>
</evidence>
<feature type="compositionally biased region" description="Basic and acidic residues" evidence="11">
    <location>
        <begin position="842"/>
        <end position="855"/>
    </location>
</feature>
<feature type="transmembrane region" description="Helical" evidence="12">
    <location>
        <begin position="936"/>
        <end position="956"/>
    </location>
</feature>
<feature type="compositionally biased region" description="Basic and acidic residues" evidence="11">
    <location>
        <begin position="881"/>
        <end position="904"/>
    </location>
</feature>
<name>A0AAN8IVQ7_TRICO</name>
<dbReference type="InterPro" id="IPR053920">
    <property type="entry name" value="Treslin_STD"/>
</dbReference>
<keyword evidence="15" id="KW-1185">Reference proteome</keyword>
<feature type="region of interest" description="Disordered" evidence="11">
    <location>
        <begin position="671"/>
        <end position="720"/>
    </location>
</feature>
<dbReference type="InterPro" id="IPR017850">
    <property type="entry name" value="Alkaline_phosphatase_core_sf"/>
</dbReference>
<feature type="region of interest" description="Disordered" evidence="11">
    <location>
        <begin position="119"/>
        <end position="143"/>
    </location>
</feature>
<evidence type="ECO:0000256" key="3">
    <source>
        <dbReference type="ARBA" id="ARBA00008695"/>
    </source>
</evidence>
<feature type="compositionally biased region" description="Basic and acidic residues" evidence="11">
    <location>
        <begin position="732"/>
        <end position="758"/>
    </location>
</feature>
<feature type="region of interest" description="Disordered" evidence="11">
    <location>
        <begin position="732"/>
        <end position="904"/>
    </location>
</feature>
<dbReference type="Pfam" id="PF01663">
    <property type="entry name" value="Phosphodiest"/>
    <property type="match status" value="1"/>
</dbReference>
<feature type="domain" description="Treslin STD" evidence="13">
    <location>
        <begin position="171"/>
        <end position="318"/>
    </location>
</feature>
<evidence type="ECO:0000256" key="9">
    <source>
        <dbReference type="ARBA" id="ARBA00023136"/>
    </source>
</evidence>
<dbReference type="PANTHER" id="PTHR23071">
    <property type="entry name" value="PHOSPHATIDYLINOSITOL GLYCAN"/>
    <property type="match status" value="1"/>
</dbReference>
<keyword evidence="6 12" id="KW-0812">Transmembrane</keyword>
<dbReference type="CDD" id="cd00637">
    <property type="entry name" value="7tm_classA_rhodopsin-like"/>
    <property type="match status" value="1"/>
</dbReference>
<evidence type="ECO:0000256" key="11">
    <source>
        <dbReference type="SAM" id="MobiDB-lite"/>
    </source>
</evidence>
<feature type="region of interest" description="Disordered" evidence="11">
    <location>
        <begin position="552"/>
        <end position="577"/>
    </location>
</feature>
<feature type="region of interest" description="Disordered" evidence="11">
    <location>
        <begin position="363"/>
        <end position="435"/>
    </location>
</feature>
<feature type="compositionally biased region" description="Basic and acidic residues" evidence="11">
    <location>
        <begin position="696"/>
        <end position="720"/>
    </location>
</feature>
<dbReference type="GO" id="GO:0005789">
    <property type="term" value="C:endoplasmic reticulum membrane"/>
    <property type="evidence" value="ECO:0007669"/>
    <property type="project" value="UniProtKB-SubCell"/>
</dbReference>
<keyword evidence="4" id="KW-0337">GPI-anchor biosynthesis</keyword>
<feature type="compositionally biased region" description="Basic and acidic residues" evidence="11">
    <location>
        <begin position="815"/>
        <end position="824"/>
    </location>
</feature>
<feature type="region of interest" description="Disordered" evidence="11">
    <location>
        <begin position="80"/>
        <end position="104"/>
    </location>
</feature>
<dbReference type="PANTHER" id="PTHR23071:SF1">
    <property type="entry name" value="GPI ETHANOLAMINE PHOSPHATE TRANSFERASE 3"/>
    <property type="match status" value="1"/>
</dbReference>
<dbReference type="InterPro" id="IPR002591">
    <property type="entry name" value="Phosphodiest/P_Trfase"/>
</dbReference>
<sequence length="1579" mass="176396">MGEVAPASFADVTFALIQKVSPRKLKRSDIPNEAFDALREMVSNELSLIPVSLTTHSPGNLGSNGNFSETVAESHKLPYGSFEDEDSRISGCESSEGSQSQYSIEDDLTKSLAKGRPLGYSSSASSLSQMNSAPKGTKQTTRCRRLTELRASRRKAAETDEVHAFACSEEDLPTVFGQWYESLLDGGEQPVKCYHLIVNSLKKFFLTNTFGNTVKTMVCDFLRNHVVRSCAELNRHYEGSTTNGDRRLRETQLQVLLELYICYLDSKEPPKVLEIVRKMRAVYFIASASKMRMFLEEQVSDNFIHLVPKLIADLFDELCIQLPDDLEEFDSVWNKDEDLSFPLFHKAGSNSRLQQLDQLIEEIQPPEEEPSSRKSNPVKKKAKQSKESEVVEAASDIKPPSKKATQRKSERLHVPRAIPETPEEKLRSSTQDNGTDVVKATPMAKVCGNPTRHKSKMSELVRISEERARVPRAAALASAKASKAIIQSCQTSLSVSRESLLGLHTPSPRPQRAKSNLLNKFTSLIRSNSSKTEEQDEKPSLRVLRSASLTVNTPLKRAADGPPAVSEPPEKKSRPTCLASTSASIIGIDDIVGPDQLARFQQRVDEINKMKDLDDNQFVFFEAHTLLNVDNVTPLEVWKLPRNLPSPEKMPRMIRTGVSAVKLKKIQRMREQCCVSSPTESQKSDRVAEACMRGSKNVDSKTTEPRRSKRQRIDLTSEEGFDRHELERALLKSLEEERSREKDRPSKKSNKPKTDKVFGNKTAARIAPKSRKLEVSATKRGESGKVEGGEKKVEQPPSTTRKVIENAPAVHKKAKIEPKQKEETPFENSLQSIKTKKQSAVKKHDPSVGKKKEELAAAEGSSKSENSAVKEANNTVAVDKVSNKEGKEQSEETTEIDSHKQKPEIDVRRVPPPYRLPSRAIIYSVLIIFSSPAMRLLLLSLNFIFALLIFQSGFLLKRKELHMKSTCSDAKLLHSECWMQRQFERMPGVAKLMERGAQIGLFLADPPTTTLQRIKALTTGTLPTFIDAGDNFAPSSNVNEDNLFSQARSKNLSTTFMGDDTWTSLYPGLFTRSHPFDSFDINDLNSVDDAVRELLREELRSPEASDFVIAHVLGVDHCGHKYGPNHIQMAATLRKIDDIIVETANALRSGDLLVVLGDHGMTTTGDHGGDSDDEIHAGLLIYSPLRQFPSLPDGLRQIDIVPTLSLLLGLPIPFSNLGVVIQALFPRNITEQAIALNYEQVRRFATSYAAANPSFEISEIILHDTTVSSEQLEAIRRLQASLRAAWTQFDLTSMKLGLFCFIDALLFIASSRPLTTAQSVVRSGYLLLQLSIIFGGSNENPAVSLLLAVLPLSVLTSVIPIISGLFPLRLPSMPMFFAYLCVFLHSVSFLSNSFVVYEGHVLRFLAQSVLVVCCIDRIVRARSYRKSPSRVVSSAVSACFWRMPAWDVGVLAVALFCLRFEPLFHRCREEEMNCQQWLPLELLTSLSSDAIFWRFLLATTLLFSLNVFVAYVLSDVIPSSIRIVRAISWPAHMCITFYHLVRLAPRTDEMERRTQLLGLGLAQVMFLQQTSYQGWMIPS</sequence>
<gene>
    <name evidence="14" type="ORF">GCK32_000283</name>
</gene>
<comment type="pathway">
    <text evidence="2">Glycolipid biosynthesis; glycosylphosphatidylinositol-anchor biosynthesis.</text>
</comment>
<evidence type="ECO:0000259" key="13">
    <source>
        <dbReference type="Pfam" id="PF21855"/>
    </source>
</evidence>
<keyword evidence="9 12" id="KW-0472">Membrane</keyword>
<reference evidence="14 15" key="1">
    <citation type="submission" date="2019-10" db="EMBL/GenBank/DDBJ databases">
        <title>Assembly and Annotation for the nematode Trichostrongylus colubriformis.</title>
        <authorList>
            <person name="Martin J."/>
        </authorList>
    </citation>
    <scope>NUCLEOTIDE SEQUENCE [LARGE SCALE GENOMIC DNA]</scope>
    <source>
        <strain evidence="14">G859</strain>
        <tissue evidence="14">Whole worm</tissue>
    </source>
</reference>
<dbReference type="Pfam" id="PF21855">
    <property type="entry name" value="Treslin_STD"/>
    <property type="match status" value="1"/>
</dbReference>
<keyword evidence="10" id="KW-0325">Glycoprotein</keyword>
<organism evidence="14 15">
    <name type="scientific">Trichostrongylus colubriformis</name>
    <name type="common">Black scour worm</name>
    <dbReference type="NCBI Taxonomy" id="6319"/>
    <lineage>
        <taxon>Eukaryota</taxon>
        <taxon>Metazoa</taxon>
        <taxon>Ecdysozoa</taxon>
        <taxon>Nematoda</taxon>
        <taxon>Chromadorea</taxon>
        <taxon>Rhabditida</taxon>
        <taxon>Rhabditina</taxon>
        <taxon>Rhabditomorpha</taxon>
        <taxon>Strongyloidea</taxon>
        <taxon>Trichostrongylidae</taxon>
        <taxon>Trichostrongylus</taxon>
    </lineage>
</organism>